<evidence type="ECO:0000256" key="1">
    <source>
        <dbReference type="SAM" id="MobiDB-lite"/>
    </source>
</evidence>
<evidence type="ECO:0000313" key="3">
    <source>
        <dbReference type="Proteomes" id="UP000283090"/>
    </source>
</evidence>
<dbReference type="AlphaFoldDB" id="A0A436ZYW0"/>
<evidence type="ECO:0000313" key="2">
    <source>
        <dbReference type="EMBL" id="RVD83935.1"/>
    </source>
</evidence>
<feature type="region of interest" description="Disordered" evidence="1">
    <location>
        <begin position="39"/>
        <end position="60"/>
    </location>
</feature>
<organism evidence="2 3">
    <name type="scientific">Arthrobotrys flagrans</name>
    <name type="common">Nematode-trapping fungus</name>
    <name type="synonym">Trichothecium flagrans</name>
    <dbReference type="NCBI Taxonomy" id="97331"/>
    <lineage>
        <taxon>Eukaryota</taxon>
        <taxon>Fungi</taxon>
        <taxon>Dikarya</taxon>
        <taxon>Ascomycota</taxon>
        <taxon>Pezizomycotina</taxon>
        <taxon>Orbiliomycetes</taxon>
        <taxon>Orbiliales</taxon>
        <taxon>Orbiliaceae</taxon>
        <taxon>Arthrobotrys</taxon>
    </lineage>
</organism>
<dbReference type="RefSeq" id="XP_067489479.1">
    <property type="nucleotide sequence ID" value="XM_067635005.1"/>
</dbReference>
<comment type="caution">
    <text evidence="2">The sequence shown here is derived from an EMBL/GenBank/DDBJ whole genome shotgun (WGS) entry which is preliminary data.</text>
</comment>
<dbReference type="VEuPathDB" id="FungiDB:DFL_005707"/>
<dbReference type="EMBL" id="SAEB01000007">
    <property type="protein sequence ID" value="RVD83935.1"/>
    <property type="molecule type" value="Genomic_DNA"/>
</dbReference>
<dbReference type="Proteomes" id="UP000283090">
    <property type="component" value="Unassembled WGS sequence"/>
</dbReference>
<dbReference type="GeneID" id="93588018"/>
<accession>A0A436ZYW0</accession>
<gene>
    <name evidence="2" type="ORF">DFL_005707</name>
</gene>
<keyword evidence="3" id="KW-1185">Reference proteome</keyword>
<sequence>MNHSHPKDTPEIVDCCIFKKGALRKEGASETQRMGRAELHRASDEPAEIPHTSVPAAPTEPFRLTVQPEKISHKTLILPSHQQRPSSLHLTNILRPLLSSFGHAGNRLFKPRYLLPPLQSFRRQLASITHSFKMSEELTHPTIVDGYILLCYR</sequence>
<reference evidence="2 3" key="1">
    <citation type="submission" date="2019-01" db="EMBL/GenBank/DDBJ databases">
        <title>Intercellular communication is required for trap formation in the nematode-trapping fungus Duddingtonia flagrans.</title>
        <authorList>
            <person name="Youssar L."/>
            <person name="Wernet V."/>
            <person name="Hensel N."/>
            <person name="Hildebrandt H.-G."/>
            <person name="Fischer R."/>
        </authorList>
    </citation>
    <scope>NUCLEOTIDE SEQUENCE [LARGE SCALE GENOMIC DNA]</scope>
    <source>
        <strain evidence="2 3">CBS H-5679</strain>
    </source>
</reference>
<proteinExistence type="predicted"/>
<name>A0A436ZYW0_ARTFL</name>
<protein>
    <submittedName>
        <fullName evidence="2">Uncharacterized protein</fullName>
    </submittedName>
</protein>